<comment type="caution">
    <text evidence="2">The sequence shown here is derived from an EMBL/GenBank/DDBJ whole genome shotgun (WGS) entry which is preliminary data.</text>
</comment>
<evidence type="ECO:0000313" key="2">
    <source>
        <dbReference type="EMBL" id="GAE90539.1"/>
    </source>
</evidence>
<feature type="transmembrane region" description="Helical" evidence="1">
    <location>
        <begin position="68"/>
        <end position="90"/>
    </location>
</feature>
<protein>
    <submittedName>
        <fullName evidence="2">Uncharacterized protein</fullName>
    </submittedName>
</protein>
<feature type="transmembrane region" description="Helical" evidence="1">
    <location>
        <begin position="12"/>
        <end position="31"/>
    </location>
</feature>
<proteinExistence type="predicted"/>
<gene>
    <name evidence="2" type="ORF">JCM21531_4162</name>
</gene>
<dbReference type="STRING" id="1294263.JCM21531_4162"/>
<dbReference type="EMBL" id="BAVR01000076">
    <property type="protein sequence ID" value="GAE90539.1"/>
    <property type="molecule type" value="Genomic_DNA"/>
</dbReference>
<dbReference type="OrthoDB" id="1738801at2"/>
<keyword evidence="1" id="KW-1133">Transmembrane helix</keyword>
<keyword evidence="1" id="KW-0812">Transmembrane</keyword>
<evidence type="ECO:0000313" key="3">
    <source>
        <dbReference type="Proteomes" id="UP000019109"/>
    </source>
</evidence>
<name>W4VCR1_9FIRM</name>
<dbReference type="RefSeq" id="WP_038291115.1">
    <property type="nucleotide sequence ID" value="NZ_BAVR01000076.1"/>
</dbReference>
<reference evidence="2" key="1">
    <citation type="journal article" date="2014" name="Genome Announc.">
        <title>Draft Genome Sequence of Clostridium straminisolvens Strain JCM 21531T, Isolated from a Cellulose-Degrading Bacterial Community.</title>
        <authorList>
            <person name="Yuki M."/>
            <person name="Oshima K."/>
            <person name="Suda W."/>
            <person name="Sakamoto M."/>
            <person name="Kitamura K."/>
            <person name="Iida T."/>
            <person name="Hattori M."/>
            <person name="Ohkuma M."/>
        </authorList>
    </citation>
    <scope>NUCLEOTIDE SEQUENCE [LARGE SCALE GENOMIC DNA]</scope>
    <source>
        <strain evidence="2">JCM 21531</strain>
    </source>
</reference>
<dbReference type="Proteomes" id="UP000019109">
    <property type="component" value="Unassembled WGS sequence"/>
</dbReference>
<sequence length="292" mass="32435">MRYLEKVFNFFGKHFLISLPLIIVTAIPAIIAGSVSNAELTQTINELSVSLANKDIDPFLAIDMILGVLRPILILSAIANIVSLVLNLFVMPATYGMINKGLETDNVSIADFFPQMTRNLPKFIVYLIFSFFVDIILWLIFFLIVALFVFISITLRGAGDTAFVLGIVLTAVIAVVLYVVMYGIKCILSYWFPAMVVDDMKVTSAFNKAIEVGRSYLFPTIGITFLISLVSSLIVGMLNNLASVLPYVGPILISIPAALGTFITLTFYLTVYRDKTRKEEIEDVINMPEEYI</sequence>
<evidence type="ECO:0000256" key="1">
    <source>
        <dbReference type="SAM" id="Phobius"/>
    </source>
</evidence>
<organism evidence="2 3">
    <name type="scientific">Acetivibrio straminisolvens JCM 21531</name>
    <dbReference type="NCBI Taxonomy" id="1294263"/>
    <lineage>
        <taxon>Bacteria</taxon>
        <taxon>Bacillati</taxon>
        <taxon>Bacillota</taxon>
        <taxon>Clostridia</taxon>
        <taxon>Eubacteriales</taxon>
        <taxon>Oscillospiraceae</taxon>
        <taxon>Acetivibrio</taxon>
    </lineage>
</organism>
<keyword evidence="1" id="KW-0472">Membrane</keyword>
<feature type="transmembrane region" description="Helical" evidence="1">
    <location>
        <begin position="163"/>
        <end position="184"/>
    </location>
</feature>
<feature type="transmembrane region" description="Helical" evidence="1">
    <location>
        <begin position="216"/>
        <end position="238"/>
    </location>
</feature>
<keyword evidence="3" id="KW-1185">Reference proteome</keyword>
<dbReference type="AlphaFoldDB" id="W4VCR1"/>
<feature type="transmembrane region" description="Helical" evidence="1">
    <location>
        <begin position="123"/>
        <end position="151"/>
    </location>
</feature>
<feature type="transmembrane region" description="Helical" evidence="1">
    <location>
        <begin position="244"/>
        <end position="269"/>
    </location>
</feature>
<accession>W4VCR1</accession>